<gene>
    <name evidence="1" type="ORF">J0S82_004376</name>
</gene>
<protein>
    <submittedName>
        <fullName evidence="1">RWD domain-containing protein 1</fullName>
    </submittedName>
</protein>
<dbReference type="EMBL" id="JAGFMF010011687">
    <property type="protein sequence ID" value="KAG8516117.1"/>
    <property type="molecule type" value="Genomic_DNA"/>
</dbReference>
<accession>A0A8J6AC68</accession>
<feature type="non-terminal residue" evidence="1">
    <location>
        <position position="1"/>
    </location>
</feature>
<evidence type="ECO:0000313" key="1">
    <source>
        <dbReference type="EMBL" id="KAG8516117.1"/>
    </source>
</evidence>
<comment type="caution">
    <text evidence="1">The sequence shown here is derived from an EMBL/GenBank/DDBJ whole genome shotgun (WGS) entry which is preliminary data.</text>
</comment>
<name>A0A8J6AC68_GALPY</name>
<reference evidence="1" key="1">
    <citation type="journal article" date="2021" name="Evol. Appl.">
        <title>The genome of the Pyrenean desman and the effects of bottlenecks and inbreeding on the genomic landscape of an endangered species.</title>
        <authorList>
            <person name="Escoda L."/>
            <person name="Castresana J."/>
        </authorList>
    </citation>
    <scope>NUCLEOTIDE SEQUENCE</scope>
    <source>
        <strain evidence="1">IBE-C5619</strain>
    </source>
</reference>
<sequence length="125" mass="13610">AGRELGAQESPAPGSVISKHAQLLGALCGWGSDEAVQTALKLTCREEPTDEIPLYEILPQGNLGDTDASEILKGRKDPRKEAEKPLFYGVPVGGENVLPWEATFEAELLEIKKKRIKEEQAGEKK</sequence>
<keyword evidence="2" id="KW-1185">Reference proteome</keyword>
<proteinExistence type="predicted"/>
<organism evidence="1 2">
    <name type="scientific">Galemys pyrenaicus</name>
    <name type="common">Iberian desman</name>
    <name type="synonym">Pyrenean desman</name>
    <dbReference type="NCBI Taxonomy" id="202257"/>
    <lineage>
        <taxon>Eukaryota</taxon>
        <taxon>Metazoa</taxon>
        <taxon>Chordata</taxon>
        <taxon>Craniata</taxon>
        <taxon>Vertebrata</taxon>
        <taxon>Euteleostomi</taxon>
        <taxon>Mammalia</taxon>
        <taxon>Eutheria</taxon>
        <taxon>Laurasiatheria</taxon>
        <taxon>Eulipotyphla</taxon>
        <taxon>Talpidae</taxon>
        <taxon>Galemys</taxon>
    </lineage>
</organism>
<dbReference type="Proteomes" id="UP000700334">
    <property type="component" value="Unassembled WGS sequence"/>
</dbReference>
<evidence type="ECO:0000313" key="2">
    <source>
        <dbReference type="Proteomes" id="UP000700334"/>
    </source>
</evidence>
<dbReference type="AlphaFoldDB" id="A0A8J6AC68"/>